<comment type="subcellular location">
    <subcellularLocation>
        <location evidence="1">Golgi apparatus membrane</location>
        <topology evidence="1">Single-pass type II membrane protein</topology>
    </subcellularLocation>
</comment>
<dbReference type="AlphaFoldDB" id="A0A0K9NQZ9"/>
<evidence type="ECO:0000256" key="4">
    <source>
        <dbReference type="ARBA" id="ARBA00022679"/>
    </source>
</evidence>
<reference evidence="8" key="1">
    <citation type="journal article" date="2016" name="Nature">
        <title>The genome of the seagrass Zostera marina reveals angiosperm adaptation to the sea.</title>
        <authorList>
            <person name="Olsen J.L."/>
            <person name="Rouze P."/>
            <person name="Verhelst B."/>
            <person name="Lin Y.-C."/>
            <person name="Bayer T."/>
            <person name="Collen J."/>
            <person name="Dattolo E."/>
            <person name="De Paoli E."/>
            <person name="Dittami S."/>
            <person name="Maumus F."/>
            <person name="Michel G."/>
            <person name="Kersting A."/>
            <person name="Lauritano C."/>
            <person name="Lohaus R."/>
            <person name="Toepel M."/>
            <person name="Tonon T."/>
            <person name="Vanneste K."/>
            <person name="Amirebrahimi M."/>
            <person name="Brakel J."/>
            <person name="Bostroem C."/>
            <person name="Chovatia M."/>
            <person name="Grimwood J."/>
            <person name="Jenkins J.W."/>
            <person name="Jueterbock A."/>
            <person name="Mraz A."/>
            <person name="Stam W.T."/>
            <person name="Tice H."/>
            <person name="Bornberg-Bauer E."/>
            <person name="Green P.J."/>
            <person name="Pearson G.A."/>
            <person name="Procaccini G."/>
            <person name="Duarte C.M."/>
            <person name="Schmutz J."/>
            <person name="Reusch T.B.H."/>
            <person name="Van de Peer Y."/>
        </authorList>
    </citation>
    <scope>NUCLEOTIDE SEQUENCE [LARGE SCALE GENOMIC DNA]</scope>
    <source>
        <strain evidence="8">cv. Finnish</strain>
    </source>
</reference>
<dbReference type="GO" id="GO:0006487">
    <property type="term" value="P:protein N-linked glycosylation"/>
    <property type="evidence" value="ECO:0000318"/>
    <property type="project" value="GO_Central"/>
</dbReference>
<evidence type="ECO:0000313" key="8">
    <source>
        <dbReference type="Proteomes" id="UP000036987"/>
    </source>
</evidence>
<comment type="caution">
    <text evidence="7">The sequence shown here is derived from an EMBL/GenBank/DDBJ whole genome shotgun (WGS) entry which is preliminary data.</text>
</comment>
<feature type="domain" description="Glycosyltransferase 61 catalytic" evidence="6">
    <location>
        <begin position="347"/>
        <end position="469"/>
    </location>
</feature>
<evidence type="ECO:0000259" key="6">
    <source>
        <dbReference type="Pfam" id="PF04577"/>
    </source>
</evidence>
<dbReference type="EMBL" id="LFYR01001803">
    <property type="protein sequence ID" value="KMZ59189.1"/>
    <property type="molecule type" value="Genomic_DNA"/>
</dbReference>
<proteinExistence type="predicted"/>
<dbReference type="Pfam" id="PF04577">
    <property type="entry name" value="Glyco_transf_61"/>
    <property type="match status" value="1"/>
</dbReference>
<keyword evidence="5" id="KW-0325">Glycoprotein</keyword>
<evidence type="ECO:0000256" key="5">
    <source>
        <dbReference type="ARBA" id="ARBA00023180"/>
    </source>
</evidence>
<organism evidence="7 8">
    <name type="scientific">Zostera marina</name>
    <name type="common">Eelgrass</name>
    <dbReference type="NCBI Taxonomy" id="29655"/>
    <lineage>
        <taxon>Eukaryota</taxon>
        <taxon>Viridiplantae</taxon>
        <taxon>Streptophyta</taxon>
        <taxon>Embryophyta</taxon>
        <taxon>Tracheophyta</taxon>
        <taxon>Spermatophyta</taxon>
        <taxon>Magnoliopsida</taxon>
        <taxon>Liliopsida</taxon>
        <taxon>Zosteraceae</taxon>
        <taxon>Zostera</taxon>
    </lineage>
</organism>
<dbReference type="Proteomes" id="UP000036987">
    <property type="component" value="Unassembled WGS sequence"/>
</dbReference>
<dbReference type="PANTHER" id="PTHR48437:SF1">
    <property type="entry name" value="INITIATOR BINDING DOMAIN-CONTAINING PROTEIN"/>
    <property type="match status" value="1"/>
</dbReference>
<comment type="pathway">
    <text evidence="2">Glycan metabolism.</text>
</comment>
<keyword evidence="8" id="KW-1185">Reference proteome</keyword>
<dbReference type="OMA" id="FIRREDY"/>
<protein>
    <submittedName>
        <fullName evidence="7">Beta-(1,2)-xylosyltransferase</fullName>
    </submittedName>
</protein>
<evidence type="ECO:0000313" key="7">
    <source>
        <dbReference type="EMBL" id="KMZ59189.1"/>
    </source>
</evidence>
<name>A0A0K9NQZ9_ZOSMR</name>
<dbReference type="InterPro" id="IPR007657">
    <property type="entry name" value="Glycosyltransferase_61"/>
</dbReference>
<dbReference type="GO" id="GO:0035252">
    <property type="term" value="F:UDP-xylosyltransferase activity"/>
    <property type="evidence" value="ECO:0000318"/>
    <property type="project" value="GO_Central"/>
</dbReference>
<keyword evidence="3" id="KW-0328">Glycosyltransferase</keyword>
<dbReference type="InterPro" id="IPR049625">
    <property type="entry name" value="Glyco_transf_61_cat"/>
</dbReference>
<sequence length="520" mass="59394">MMHTTIDTRRKPKRSFRIFLFFLLIIFIFFLFFLSHSLTFLSIHRTHQPPNNYIAVTGRQLTHSDAAVSSFPTQKPWPFLPSLLPWRAHRTRLDSCEGYFGNGYTEKVDLLRREQKKSLGFRCFYSETLLSSVCEGGRIRMDPSKIVMSKGGEELETVIGRGEEEELPKFRIGAFQIEQGDGDRIVKGKRLVDTQFLNKYLPIGAIGHHTMRDLLQSIEIVGRGQLHCDQWIENPTLLVTRFEYANVFHTTTDWYSAYASSRVTNLPKRPDLVFLDGHCKTQLEETWNALFSSLRYAKNFTNSVCFRHAILPPLGYDMAMFKALSESFICDGSAAVTLKQNPDDRKTARISEFGEMIKAVFGLTVDEHEVVKGVSGHAVLFVRREDYVAHPRHDGKVQSRLSNEEEIYDALKKWSSTYTKCRINIINGLFAHMPMKDQLLAFQDASVVIGAHGAGLTHLVTATKNTKVIEIISSHYNRPHFKFISEWKGLEYHPIYLDGSYAPPSLVIDELRSILQSLGC</sequence>
<evidence type="ECO:0000256" key="2">
    <source>
        <dbReference type="ARBA" id="ARBA00004881"/>
    </source>
</evidence>
<evidence type="ECO:0000256" key="1">
    <source>
        <dbReference type="ARBA" id="ARBA00004323"/>
    </source>
</evidence>
<dbReference type="OrthoDB" id="529273at2759"/>
<keyword evidence="4 7" id="KW-0808">Transferase</keyword>
<dbReference type="GO" id="GO:0031204">
    <property type="term" value="P:post-translational protein targeting to membrane, translocation"/>
    <property type="evidence" value="ECO:0000318"/>
    <property type="project" value="GO_Central"/>
</dbReference>
<dbReference type="GO" id="GO:0000139">
    <property type="term" value="C:Golgi membrane"/>
    <property type="evidence" value="ECO:0000318"/>
    <property type="project" value="GO_Central"/>
</dbReference>
<accession>A0A0K9NQZ9</accession>
<dbReference type="PANTHER" id="PTHR48437">
    <property type="entry name" value="INITIATOR BINDING DOMAIN-CONTAINING PROTEIN"/>
    <property type="match status" value="1"/>
</dbReference>
<evidence type="ECO:0000256" key="3">
    <source>
        <dbReference type="ARBA" id="ARBA00022676"/>
    </source>
</evidence>
<gene>
    <name evidence="7" type="ORF">ZOSMA_6G01200</name>
</gene>
<dbReference type="STRING" id="29655.A0A0K9NQZ9"/>